<feature type="region of interest" description="Disordered" evidence="2">
    <location>
        <begin position="35"/>
        <end position="85"/>
    </location>
</feature>
<feature type="transmembrane region" description="Helical" evidence="3">
    <location>
        <begin position="6"/>
        <end position="26"/>
    </location>
</feature>
<dbReference type="HOGENOM" id="CLU_1303679_0_0_0"/>
<name>D7BFU3_ALLS1</name>
<keyword evidence="3" id="KW-0812">Transmembrane</keyword>
<dbReference type="STRING" id="526227.Mesil_1768"/>
<keyword evidence="1" id="KW-0175">Coiled coil</keyword>
<dbReference type="RefSeq" id="WP_013158203.1">
    <property type="nucleotide sequence ID" value="NC_014212.1"/>
</dbReference>
<feature type="coiled-coil region" evidence="1">
    <location>
        <begin position="173"/>
        <end position="207"/>
    </location>
</feature>
<evidence type="ECO:0000256" key="1">
    <source>
        <dbReference type="SAM" id="Coils"/>
    </source>
</evidence>
<evidence type="ECO:0000256" key="2">
    <source>
        <dbReference type="SAM" id="MobiDB-lite"/>
    </source>
</evidence>
<dbReference type="AlphaFoldDB" id="D7BFU3"/>
<proteinExistence type="predicted"/>
<dbReference type="Proteomes" id="UP000001916">
    <property type="component" value="Chromosome"/>
</dbReference>
<keyword evidence="5" id="KW-1185">Reference proteome</keyword>
<evidence type="ECO:0000256" key="3">
    <source>
        <dbReference type="SAM" id="Phobius"/>
    </source>
</evidence>
<evidence type="ECO:0000313" key="5">
    <source>
        <dbReference type="Proteomes" id="UP000001916"/>
    </source>
</evidence>
<gene>
    <name evidence="4" type="ordered locus">Mesil_1768</name>
</gene>
<accession>D7BFU3</accession>
<reference evidence="4 5" key="1">
    <citation type="journal article" date="2010" name="Stand. Genomic Sci.">
        <title>Complete genome sequence of Meiothermus silvanus type strain (VI-R2).</title>
        <authorList>
            <person name="Sikorski J."/>
            <person name="Tindall B.J."/>
            <person name="Lowry S."/>
            <person name="Lucas S."/>
            <person name="Nolan M."/>
            <person name="Copeland A."/>
            <person name="Glavina Del Rio T."/>
            <person name="Tice H."/>
            <person name="Cheng J.F."/>
            <person name="Han C."/>
            <person name="Pitluck S."/>
            <person name="Liolios K."/>
            <person name="Ivanova N."/>
            <person name="Mavromatis K."/>
            <person name="Mikhailova N."/>
            <person name="Pati A."/>
            <person name="Goodwin L."/>
            <person name="Chen A."/>
            <person name="Palaniappan K."/>
            <person name="Land M."/>
            <person name="Hauser L."/>
            <person name="Chang Y.J."/>
            <person name="Jeffries C.D."/>
            <person name="Rohde M."/>
            <person name="Goker M."/>
            <person name="Woyke T."/>
            <person name="Bristow J."/>
            <person name="Eisen J.A."/>
            <person name="Markowitz V."/>
            <person name="Hugenholtz P."/>
            <person name="Kyrpides N.C."/>
            <person name="Klenk H.P."/>
            <person name="Lapidus A."/>
        </authorList>
    </citation>
    <scope>NUCLEOTIDE SEQUENCE [LARGE SCALE GENOMIC DNA]</scope>
    <source>
        <strain evidence="5">ATCC 700542 / DSM 9946 / VI-R2</strain>
    </source>
</reference>
<protein>
    <submittedName>
        <fullName evidence="4">Uncharacterized protein</fullName>
    </submittedName>
</protein>
<sequence length="211" mass="23149">MADNVGTTIAITAVGLAGVAAAFVIVDRLTKAQQPFQNPGQLPAQNPGNTPAPNPGNTPAPNPGGSAPPANPGTPGTGGSYTYGDRCKELQNQRNTYEGLQQTAQQKMDGVMAEVEAHRRDITHHRLWCITDCNWHLEERSKRINAYVRGEPVSGYWNEQQLLEAADGAGVNLREYRKRYLKAKSEYDSYEQQIKDIDAELLKLSKQGVRC</sequence>
<keyword evidence="3" id="KW-0472">Membrane</keyword>
<feature type="compositionally biased region" description="Polar residues" evidence="2">
    <location>
        <begin position="35"/>
        <end position="44"/>
    </location>
</feature>
<organism evidence="4 5">
    <name type="scientific">Allomeiothermus silvanus (strain ATCC 700542 / DSM 9946 / NBRC 106475 / NCIMB 13440 / VI-R2)</name>
    <name type="common">Thermus silvanus</name>
    <dbReference type="NCBI Taxonomy" id="526227"/>
    <lineage>
        <taxon>Bacteria</taxon>
        <taxon>Thermotogati</taxon>
        <taxon>Deinococcota</taxon>
        <taxon>Deinococci</taxon>
        <taxon>Thermales</taxon>
        <taxon>Thermaceae</taxon>
        <taxon>Allomeiothermus</taxon>
    </lineage>
</organism>
<keyword evidence="3" id="KW-1133">Transmembrane helix</keyword>
<dbReference type="EMBL" id="CP002042">
    <property type="protein sequence ID" value="ADH63646.1"/>
    <property type="molecule type" value="Genomic_DNA"/>
</dbReference>
<evidence type="ECO:0000313" key="4">
    <source>
        <dbReference type="EMBL" id="ADH63646.1"/>
    </source>
</evidence>
<dbReference type="KEGG" id="msv:Mesil_1768"/>
<feature type="compositionally biased region" description="Pro residues" evidence="2">
    <location>
        <begin position="50"/>
        <end position="62"/>
    </location>
</feature>